<dbReference type="AlphaFoldDB" id="A0A927CMK3"/>
<dbReference type="Proteomes" id="UP000632125">
    <property type="component" value="Unassembled WGS sequence"/>
</dbReference>
<protein>
    <submittedName>
        <fullName evidence="2">ROK family protein</fullName>
    </submittedName>
</protein>
<dbReference type="InterPro" id="IPR049874">
    <property type="entry name" value="ROK_cs"/>
</dbReference>
<comment type="caution">
    <text evidence="2">The sequence shown here is derived from an EMBL/GenBank/DDBJ whole genome shotgun (WGS) entry which is preliminary data.</text>
</comment>
<dbReference type="EMBL" id="JACXIY010000018">
    <property type="protein sequence ID" value="MBD2870180.1"/>
    <property type="molecule type" value="Genomic_DNA"/>
</dbReference>
<dbReference type="InterPro" id="IPR043129">
    <property type="entry name" value="ATPase_NBD"/>
</dbReference>
<keyword evidence="3" id="KW-1185">Reference proteome</keyword>
<name>A0A927CMK3_9BACL</name>
<dbReference type="RefSeq" id="WP_190862888.1">
    <property type="nucleotide sequence ID" value="NZ_JACXIY010000018.1"/>
</dbReference>
<sequence>MKYAVGVDIGGTKIQFALVDEQGRIARGDVVATEAARGAEGVMQTVVEGIDRVIGDGCARIEGIGIGSAGQIDFRTGEVSFAVDTLPGWTGTPIKQIVERRFGLPAYVDNDVNAAAVAEKCFGAGRQLDHFVCLALGTGIGGAIVESGRLLRGASGGAGELGHVSVDFNGPRCSCGNYGCVELYASGPGIARLARETLAAQGTAAEAGLGAKEVLADWSGGAAYAALVMDRVIRALASAVAGIIHAFNPQAVIIGGGVSGAGDAFFAALAKEAAARTSPSMRGDCRIVPAGVGANAGVIGAAAQVWHYGPDAAASRVAL</sequence>
<dbReference type="Pfam" id="PF00480">
    <property type="entry name" value="ROK"/>
    <property type="match status" value="1"/>
</dbReference>
<organism evidence="2 3">
    <name type="scientific">Paenibacillus arenilitoris</name>
    <dbReference type="NCBI Taxonomy" id="2772299"/>
    <lineage>
        <taxon>Bacteria</taxon>
        <taxon>Bacillati</taxon>
        <taxon>Bacillota</taxon>
        <taxon>Bacilli</taxon>
        <taxon>Bacillales</taxon>
        <taxon>Paenibacillaceae</taxon>
        <taxon>Paenibacillus</taxon>
    </lineage>
</organism>
<reference evidence="2" key="1">
    <citation type="submission" date="2020-09" db="EMBL/GenBank/DDBJ databases">
        <title>A novel bacterium of genus Paenibacillus, isolated from South China Sea.</title>
        <authorList>
            <person name="Huang H."/>
            <person name="Mo K."/>
            <person name="Hu Y."/>
        </authorList>
    </citation>
    <scope>NUCLEOTIDE SEQUENCE</scope>
    <source>
        <strain evidence="2">IB182493</strain>
    </source>
</reference>
<dbReference type="CDD" id="cd24068">
    <property type="entry name" value="ASKHA_NBD_ROK_FnNanK-like"/>
    <property type="match status" value="1"/>
</dbReference>
<evidence type="ECO:0000313" key="3">
    <source>
        <dbReference type="Proteomes" id="UP000632125"/>
    </source>
</evidence>
<evidence type="ECO:0000256" key="1">
    <source>
        <dbReference type="ARBA" id="ARBA00006479"/>
    </source>
</evidence>
<accession>A0A927CMK3</accession>
<evidence type="ECO:0000313" key="2">
    <source>
        <dbReference type="EMBL" id="MBD2870180.1"/>
    </source>
</evidence>
<gene>
    <name evidence="2" type="ORF">IDH41_16465</name>
</gene>
<dbReference type="SUPFAM" id="SSF53067">
    <property type="entry name" value="Actin-like ATPase domain"/>
    <property type="match status" value="1"/>
</dbReference>
<dbReference type="Gene3D" id="3.30.420.40">
    <property type="match status" value="2"/>
</dbReference>
<dbReference type="PANTHER" id="PTHR18964:SF149">
    <property type="entry name" value="BIFUNCTIONAL UDP-N-ACETYLGLUCOSAMINE 2-EPIMERASE_N-ACETYLMANNOSAMINE KINASE"/>
    <property type="match status" value="1"/>
</dbReference>
<dbReference type="PANTHER" id="PTHR18964">
    <property type="entry name" value="ROK (REPRESSOR, ORF, KINASE) FAMILY"/>
    <property type="match status" value="1"/>
</dbReference>
<proteinExistence type="inferred from homology"/>
<dbReference type="InterPro" id="IPR000600">
    <property type="entry name" value="ROK"/>
</dbReference>
<comment type="similarity">
    <text evidence="1">Belongs to the ROK (NagC/XylR) family.</text>
</comment>
<dbReference type="PROSITE" id="PS01125">
    <property type="entry name" value="ROK"/>
    <property type="match status" value="1"/>
</dbReference>